<keyword evidence="10" id="KW-0456">Lyase</keyword>
<protein>
    <recommendedName>
        <fullName evidence="4">Deoxyribodipyrimidine photo-lyase</fullName>
        <ecNumber evidence="3">4.1.99.3</ecNumber>
    </recommendedName>
    <alternativeName>
        <fullName evidence="11">DNA photolyase</fullName>
    </alternativeName>
</protein>
<organism evidence="16">
    <name type="scientific">Chrysotila carterae</name>
    <name type="common">Marine alga</name>
    <name type="synonym">Syracosphaera carterae</name>
    <dbReference type="NCBI Taxonomy" id="13221"/>
    <lineage>
        <taxon>Eukaryota</taxon>
        <taxon>Haptista</taxon>
        <taxon>Haptophyta</taxon>
        <taxon>Prymnesiophyceae</taxon>
        <taxon>Isochrysidales</taxon>
        <taxon>Isochrysidaceae</taxon>
        <taxon>Chrysotila</taxon>
    </lineage>
</organism>
<dbReference type="SUPFAM" id="SSF47676">
    <property type="entry name" value="Conserved domain common to transcription factors TFIIS, elongin A, CRSP70"/>
    <property type="match status" value="1"/>
</dbReference>
<evidence type="ECO:0000256" key="11">
    <source>
        <dbReference type="ARBA" id="ARBA00031671"/>
    </source>
</evidence>
<dbReference type="InterPro" id="IPR035441">
    <property type="entry name" value="TFIIS/LEDGF_dom_sf"/>
</dbReference>
<keyword evidence="6" id="KW-0227">DNA damage</keyword>
<dbReference type="SUPFAM" id="SSF48173">
    <property type="entry name" value="Cryptochrome/photolyase FAD-binding domain"/>
    <property type="match status" value="1"/>
</dbReference>
<evidence type="ECO:0000256" key="10">
    <source>
        <dbReference type="ARBA" id="ARBA00023239"/>
    </source>
</evidence>
<evidence type="ECO:0000313" key="16">
    <source>
        <dbReference type="EMBL" id="CAE0748055.1"/>
    </source>
</evidence>
<dbReference type="PANTHER" id="PTHR10211:SF0">
    <property type="entry name" value="DEOXYRIBODIPYRIMIDINE PHOTO-LYASE"/>
    <property type="match status" value="1"/>
</dbReference>
<comment type="subcellular location">
    <subcellularLocation>
        <location evidence="13">Nucleus</location>
    </subcellularLocation>
</comment>
<dbReference type="GO" id="GO:0000719">
    <property type="term" value="P:photoreactive repair"/>
    <property type="evidence" value="ECO:0007669"/>
    <property type="project" value="TreeGrafter"/>
</dbReference>
<keyword evidence="5" id="KW-0285">Flavoprotein</keyword>
<evidence type="ECO:0000256" key="5">
    <source>
        <dbReference type="ARBA" id="ARBA00022630"/>
    </source>
</evidence>
<keyword evidence="8" id="KW-0238">DNA-binding</keyword>
<evidence type="ECO:0000256" key="8">
    <source>
        <dbReference type="ARBA" id="ARBA00023125"/>
    </source>
</evidence>
<comment type="cofactor">
    <cofactor evidence="1">
        <name>FAD</name>
        <dbReference type="ChEBI" id="CHEBI:57692"/>
    </cofactor>
</comment>
<keyword evidence="7" id="KW-0274">FAD</keyword>
<dbReference type="PANTHER" id="PTHR10211">
    <property type="entry name" value="DEOXYRIBODIPYRIMIDINE PHOTOLYASE"/>
    <property type="match status" value="1"/>
</dbReference>
<dbReference type="FunFam" id="1.10.579.10:FF:000002">
    <property type="entry name" value="Deoxyribodipyrimidine photolyase"/>
    <property type="match status" value="1"/>
</dbReference>
<keyword evidence="9" id="KW-0234">DNA repair</keyword>
<evidence type="ECO:0000256" key="9">
    <source>
        <dbReference type="ARBA" id="ARBA00023204"/>
    </source>
</evidence>
<sequence length="364" mass="40448">MEEVSVTREQLAETGAGKAVNEVAKCKSGTKPLRERAKALVAKWKEAVAKARAESDAGGGTRAMPNLPLQHGCPSLLAACEKPTDWAAVRKGLTVDMSVPEVDWCTPGSAAALVALDEFIKERLRIFAEKRNDPNVHASSDLSPYLHFGQLSAQRMALTVKKSGGKSEGIASFLEEAVVRRELSDNFVFYQPNYDSLDGAAGWARDSLELHAKDKREHVYTLEQLDKAQTHEDLWNAAQRQMVATGKMHGFMRMYWAKKILEWSPSPAEAHKRAIYLNDRYSLDGRDPNGYVGIGWAIMGTHDMGWTERAIFGKIRFMNYNGCKRKFDIARYVAKWGAKGPVVFPSSSSKKEDDNAPAAKKQKQ</sequence>
<evidence type="ECO:0000259" key="15">
    <source>
        <dbReference type="PROSITE" id="PS51319"/>
    </source>
</evidence>
<evidence type="ECO:0000256" key="13">
    <source>
        <dbReference type="PROSITE-ProRule" id="PRU00649"/>
    </source>
</evidence>
<accession>A0A7S4ERN8</accession>
<dbReference type="EC" id="4.1.99.3" evidence="3"/>
<evidence type="ECO:0000256" key="12">
    <source>
        <dbReference type="ARBA" id="ARBA00033999"/>
    </source>
</evidence>
<feature type="region of interest" description="Disordered" evidence="14">
    <location>
        <begin position="342"/>
        <end position="364"/>
    </location>
</feature>
<reference evidence="16" key="1">
    <citation type="submission" date="2021-01" db="EMBL/GenBank/DDBJ databases">
        <authorList>
            <person name="Corre E."/>
            <person name="Pelletier E."/>
            <person name="Niang G."/>
            <person name="Scheremetjew M."/>
            <person name="Finn R."/>
            <person name="Kale V."/>
            <person name="Holt S."/>
            <person name="Cochrane G."/>
            <person name="Meng A."/>
            <person name="Brown T."/>
            <person name="Cohen L."/>
        </authorList>
    </citation>
    <scope>NUCLEOTIDE SEQUENCE</scope>
    <source>
        <strain evidence="16">CCMP645</strain>
    </source>
</reference>
<dbReference type="Pfam" id="PF08711">
    <property type="entry name" value="Med26"/>
    <property type="match status" value="1"/>
</dbReference>
<dbReference type="GO" id="GO:0003677">
    <property type="term" value="F:DNA binding"/>
    <property type="evidence" value="ECO:0007669"/>
    <property type="project" value="UniProtKB-KW"/>
</dbReference>
<dbReference type="InterPro" id="IPR017923">
    <property type="entry name" value="TFIIS_N"/>
</dbReference>
<gene>
    <name evidence="16" type="ORF">PCAR00345_LOCUS637</name>
</gene>
<comment type="similarity">
    <text evidence="2">Belongs to the DNA photolyase class-2 family.</text>
</comment>
<evidence type="ECO:0000256" key="1">
    <source>
        <dbReference type="ARBA" id="ARBA00001974"/>
    </source>
</evidence>
<keyword evidence="13" id="KW-0539">Nucleus</keyword>
<dbReference type="InterPro" id="IPR052219">
    <property type="entry name" value="Photolyase_Class-2"/>
</dbReference>
<evidence type="ECO:0000256" key="6">
    <source>
        <dbReference type="ARBA" id="ARBA00022763"/>
    </source>
</evidence>
<evidence type="ECO:0000256" key="14">
    <source>
        <dbReference type="SAM" id="MobiDB-lite"/>
    </source>
</evidence>
<evidence type="ECO:0000256" key="3">
    <source>
        <dbReference type="ARBA" id="ARBA00013149"/>
    </source>
</evidence>
<comment type="catalytic activity">
    <reaction evidence="12">
        <text>cyclobutadipyrimidine (in DNA) = 2 pyrimidine residues (in DNA).</text>
        <dbReference type="EC" id="4.1.99.3"/>
    </reaction>
</comment>
<name>A0A7S4ERN8_CHRCT</name>
<dbReference type="PROSITE" id="PS01084">
    <property type="entry name" value="DNA_PHOTOLYASES_2_2"/>
    <property type="match status" value="1"/>
</dbReference>
<dbReference type="Gene3D" id="1.10.579.10">
    <property type="entry name" value="DNA Cyclobutane Dipyrimidine Photolyase, subunit A, domain 3"/>
    <property type="match status" value="1"/>
</dbReference>
<feature type="domain" description="TFIIS N-terminal" evidence="15">
    <location>
        <begin position="1"/>
        <end position="51"/>
    </location>
</feature>
<dbReference type="AlphaFoldDB" id="A0A7S4ERN8"/>
<dbReference type="GO" id="GO:0003904">
    <property type="term" value="F:deoxyribodipyrimidine photo-lyase activity"/>
    <property type="evidence" value="ECO:0007669"/>
    <property type="project" value="UniProtKB-EC"/>
</dbReference>
<evidence type="ECO:0000256" key="4">
    <source>
        <dbReference type="ARBA" id="ARBA00014046"/>
    </source>
</evidence>
<dbReference type="PROSITE" id="PS01083">
    <property type="entry name" value="DNA_PHOTOLYASES_2_1"/>
    <property type="match status" value="1"/>
</dbReference>
<dbReference type="EMBL" id="HBIZ01001127">
    <property type="protein sequence ID" value="CAE0748055.1"/>
    <property type="molecule type" value="Transcribed_RNA"/>
</dbReference>
<evidence type="ECO:0000256" key="7">
    <source>
        <dbReference type="ARBA" id="ARBA00022827"/>
    </source>
</evidence>
<dbReference type="GO" id="GO:0005634">
    <property type="term" value="C:nucleus"/>
    <property type="evidence" value="ECO:0007669"/>
    <property type="project" value="UniProtKB-SubCell"/>
</dbReference>
<dbReference type="PROSITE" id="PS51319">
    <property type="entry name" value="TFIIS_N"/>
    <property type="match status" value="1"/>
</dbReference>
<dbReference type="InterPro" id="IPR032673">
    <property type="entry name" value="DNA_photolyase_2_CS"/>
</dbReference>
<evidence type="ECO:0000256" key="2">
    <source>
        <dbReference type="ARBA" id="ARBA00006409"/>
    </source>
</evidence>
<dbReference type="InterPro" id="IPR036134">
    <property type="entry name" value="Crypto/Photolyase_FAD-like_sf"/>
</dbReference>
<dbReference type="Gene3D" id="1.25.40.80">
    <property type="match status" value="1"/>
</dbReference>
<proteinExistence type="inferred from homology"/>